<dbReference type="Proteomes" id="UP000639973">
    <property type="component" value="Unassembled WGS sequence"/>
</dbReference>
<accession>A0ABQ2FZ09</accession>
<evidence type="ECO:0000313" key="1">
    <source>
        <dbReference type="EMBL" id="GGL67035.1"/>
    </source>
</evidence>
<keyword evidence="2" id="KW-1185">Reference proteome</keyword>
<sequence length="80" mass="8758">MGSFEGRVTCPHPHCAACHLAELFQANVAGPAVLFKKQDRPPRSEEGRPVLWGSGRCSRTYFLLAAIKAGTIWFTSPTMP</sequence>
<reference evidence="2" key="1">
    <citation type="journal article" date="2019" name="Int. J. Syst. Evol. Microbiol.">
        <title>The Global Catalogue of Microorganisms (GCM) 10K type strain sequencing project: providing services to taxonomists for standard genome sequencing and annotation.</title>
        <authorList>
            <consortium name="The Broad Institute Genomics Platform"/>
            <consortium name="The Broad Institute Genome Sequencing Center for Infectious Disease"/>
            <person name="Wu L."/>
            <person name="Ma J."/>
        </authorList>
    </citation>
    <scope>NUCLEOTIDE SEQUENCE [LARGE SCALE GENOMIC DNA]</scope>
    <source>
        <strain evidence="2">JCM 15442</strain>
    </source>
</reference>
<comment type="caution">
    <text evidence="1">The sequence shown here is derived from an EMBL/GenBank/DDBJ whole genome shotgun (WGS) entry which is preliminary data.</text>
</comment>
<gene>
    <name evidence="1" type="ORF">GCM10010840_01240</name>
</gene>
<evidence type="ECO:0000313" key="2">
    <source>
        <dbReference type="Proteomes" id="UP000639973"/>
    </source>
</evidence>
<dbReference type="EMBL" id="BMOL01000001">
    <property type="protein sequence ID" value="GGL67035.1"/>
    <property type="molecule type" value="Genomic_DNA"/>
</dbReference>
<name>A0ABQ2FZ09_9DEIO</name>
<proteinExistence type="predicted"/>
<protein>
    <submittedName>
        <fullName evidence="1">Uncharacterized protein</fullName>
    </submittedName>
</protein>
<organism evidence="1 2">
    <name type="scientific">Deinococcus aerolatus</name>
    <dbReference type="NCBI Taxonomy" id="522487"/>
    <lineage>
        <taxon>Bacteria</taxon>
        <taxon>Thermotogati</taxon>
        <taxon>Deinococcota</taxon>
        <taxon>Deinococci</taxon>
        <taxon>Deinococcales</taxon>
        <taxon>Deinococcaceae</taxon>
        <taxon>Deinococcus</taxon>
    </lineage>
</organism>